<dbReference type="CDD" id="cd00609">
    <property type="entry name" value="AAT_like"/>
    <property type="match status" value="1"/>
</dbReference>
<keyword evidence="1" id="KW-0663">Pyridoxal phosphate</keyword>
<organism evidence="3 4">
    <name type="scientific">Apiospora rasikravindrae</name>
    <dbReference type="NCBI Taxonomy" id="990691"/>
    <lineage>
        <taxon>Eukaryota</taxon>
        <taxon>Fungi</taxon>
        <taxon>Dikarya</taxon>
        <taxon>Ascomycota</taxon>
        <taxon>Pezizomycotina</taxon>
        <taxon>Sordariomycetes</taxon>
        <taxon>Xylariomycetidae</taxon>
        <taxon>Amphisphaeriales</taxon>
        <taxon>Apiosporaceae</taxon>
        <taxon>Apiospora</taxon>
    </lineage>
</organism>
<dbReference type="Proteomes" id="UP001444661">
    <property type="component" value="Unassembled WGS sequence"/>
</dbReference>
<proteinExistence type="predicted"/>
<dbReference type="Pfam" id="PF00155">
    <property type="entry name" value="Aminotran_1_2"/>
    <property type="match status" value="1"/>
</dbReference>
<dbReference type="PRINTS" id="PR00753">
    <property type="entry name" value="ACCSYNTHASE"/>
</dbReference>
<evidence type="ECO:0000313" key="4">
    <source>
        <dbReference type="Proteomes" id="UP001444661"/>
    </source>
</evidence>
<dbReference type="InterPro" id="IPR050478">
    <property type="entry name" value="Ethylene_sulfur-biosynth"/>
</dbReference>
<dbReference type="InterPro" id="IPR015421">
    <property type="entry name" value="PyrdxlP-dep_Trfase_major"/>
</dbReference>
<protein>
    <recommendedName>
        <fullName evidence="2">Aminotransferase class I/classII large domain-containing protein</fullName>
    </recommendedName>
</protein>
<dbReference type="InterPro" id="IPR015422">
    <property type="entry name" value="PyrdxlP-dep_Trfase_small"/>
</dbReference>
<dbReference type="InterPro" id="IPR004839">
    <property type="entry name" value="Aminotransferase_I/II_large"/>
</dbReference>
<accession>A0ABR1TFM0</accession>
<evidence type="ECO:0000313" key="3">
    <source>
        <dbReference type="EMBL" id="KAK8044766.1"/>
    </source>
</evidence>
<reference evidence="3 4" key="1">
    <citation type="submission" date="2023-01" db="EMBL/GenBank/DDBJ databases">
        <title>Analysis of 21 Apiospora genomes using comparative genomics revels a genus with tremendous synthesis potential of carbohydrate active enzymes and secondary metabolites.</title>
        <authorList>
            <person name="Sorensen T."/>
        </authorList>
    </citation>
    <scope>NUCLEOTIDE SEQUENCE [LARGE SCALE GENOMIC DNA]</scope>
    <source>
        <strain evidence="3 4">CBS 33761</strain>
    </source>
</reference>
<name>A0ABR1TFM0_9PEZI</name>
<dbReference type="EMBL" id="JAQQWK010000003">
    <property type="protein sequence ID" value="KAK8044766.1"/>
    <property type="molecule type" value="Genomic_DNA"/>
</dbReference>
<evidence type="ECO:0000256" key="1">
    <source>
        <dbReference type="ARBA" id="ARBA00022898"/>
    </source>
</evidence>
<dbReference type="InterPro" id="IPR015424">
    <property type="entry name" value="PyrdxlP-dep_Trfase"/>
</dbReference>
<feature type="domain" description="Aminotransferase class I/classII large" evidence="2">
    <location>
        <begin position="36"/>
        <end position="427"/>
    </location>
</feature>
<dbReference type="PANTHER" id="PTHR43795">
    <property type="entry name" value="BIFUNCTIONAL ASPARTATE AMINOTRANSFERASE AND GLUTAMATE/ASPARTATE-PREPHENATE AMINOTRANSFERASE-RELATED"/>
    <property type="match status" value="1"/>
</dbReference>
<sequence>MESDGLSVRGTANVNAIWPRINKAATEREEPEDTSCIDLSSSENWLLRGELIVLYKNAIRDNLLDRHLSYPDGFSGDTGLLKALVQFFNTYFRPRIPVAKEHLATAPGAAFCLDALLYNICEADDGLLVLTPCWGGFDWLVGVKTGVQPVFVPCLSFDAIFSSEVVGSLERALASSSRPIRGLLMTNPHNPFGQCYPTHVIQDIIKLCHKKGIHFISDEIYALSSFANPDLGDRAVPFVSALQLDIQGMGCDLSRVHTIWSLSKDFGSSGLRMASTFIPQRHRYSLQGCCVTQGNRRLATGLALASNTQLSSLTAVAAASLLTSPDLPRLIALNSERLSDAYLHMTTMLKNEGLRYIPASMGPFLFVKIAPDAVSWDDEAEVVQSCKKAGVSVSAGRGYHVPGKEPGWARINFAVPPEMLQEAISRLTTALCKQQPNGD</sequence>
<dbReference type="Gene3D" id="3.40.640.10">
    <property type="entry name" value="Type I PLP-dependent aspartate aminotransferase-like (Major domain)"/>
    <property type="match status" value="1"/>
</dbReference>
<comment type="caution">
    <text evidence="3">The sequence shown here is derived from an EMBL/GenBank/DDBJ whole genome shotgun (WGS) entry which is preliminary data.</text>
</comment>
<keyword evidence="4" id="KW-1185">Reference proteome</keyword>
<dbReference type="SUPFAM" id="SSF53383">
    <property type="entry name" value="PLP-dependent transferases"/>
    <property type="match status" value="1"/>
</dbReference>
<dbReference type="PANTHER" id="PTHR43795:SF39">
    <property type="entry name" value="AMINOTRANSFERASE CLASS I_CLASSII DOMAIN-CONTAINING PROTEIN"/>
    <property type="match status" value="1"/>
</dbReference>
<dbReference type="Gene3D" id="3.90.1150.10">
    <property type="entry name" value="Aspartate Aminotransferase, domain 1"/>
    <property type="match status" value="1"/>
</dbReference>
<evidence type="ECO:0000259" key="2">
    <source>
        <dbReference type="Pfam" id="PF00155"/>
    </source>
</evidence>
<gene>
    <name evidence="3" type="ORF">PG993_004790</name>
</gene>